<reference evidence="1 2" key="1">
    <citation type="submission" date="2019-07" db="EMBL/GenBank/DDBJ databases">
        <title>The draft genome sequence of Aquimarina algiphila M91.</title>
        <authorList>
            <person name="Meng X."/>
        </authorList>
    </citation>
    <scope>NUCLEOTIDE SEQUENCE [LARGE SCALE GENOMIC DNA]</scope>
    <source>
        <strain evidence="1 2">M91</strain>
    </source>
</reference>
<dbReference type="InterPro" id="IPR002052">
    <property type="entry name" value="DNA_methylase_N6_adenine_CS"/>
</dbReference>
<dbReference type="InterPro" id="IPR029063">
    <property type="entry name" value="SAM-dependent_MTases_sf"/>
</dbReference>
<protein>
    <submittedName>
        <fullName evidence="1">Uncharacterized protein</fullName>
    </submittedName>
</protein>
<dbReference type="SUPFAM" id="SSF53335">
    <property type="entry name" value="S-adenosyl-L-methionine-dependent methyltransferases"/>
    <property type="match status" value="1"/>
</dbReference>
<evidence type="ECO:0000313" key="2">
    <source>
        <dbReference type="Proteomes" id="UP000318833"/>
    </source>
</evidence>
<accession>A0A554VCE8</accession>
<dbReference type="GO" id="GO:0032259">
    <property type="term" value="P:methylation"/>
    <property type="evidence" value="ECO:0007669"/>
    <property type="project" value="InterPro"/>
</dbReference>
<dbReference type="AlphaFoldDB" id="A0A554VCE8"/>
<gene>
    <name evidence="1" type="ORF">FOF46_26370</name>
</gene>
<dbReference type="Proteomes" id="UP000318833">
    <property type="component" value="Unassembled WGS sequence"/>
</dbReference>
<dbReference type="GO" id="GO:0003676">
    <property type="term" value="F:nucleic acid binding"/>
    <property type="evidence" value="ECO:0007669"/>
    <property type="project" value="InterPro"/>
</dbReference>
<name>A0A554VCE8_9FLAO</name>
<proteinExistence type="predicted"/>
<dbReference type="RefSeq" id="WP_143918531.1">
    <property type="nucleotide sequence ID" value="NZ_VLNR01000082.1"/>
</dbReference>
<dbReference type="GO" id="GO:0008168">
    <property type="term" value="F:methyltransferase activity"/>
    <property type="evidence" value="ECO:0007669"/>
    <property type="project" value="InterPro"/>
</dbReference>
<dbReference type="EMBL" id="VLNR01000082">
    <property type="protein sequence ID" value="TSE04354.1"/>
    <property type="molecule type" value="Genomic_DNA"/>
</dbReference>
<organism evidence="1 2">
    <name type="scientific">Aquimarina algiphila</name>
    <dbReference type="NCBI Taxonomy" id="2047982"/>
    <lineage>
        <taxon>Bacteria</taxon>
        <taxon>Pseudomonadati</taxon>
        <taxon>Bacteroidota</taxon>
        <taxon>Flavobacteriia</taxon>
        <taxon>Flavobacteriales</taxon>
        <taxon>Flavobacteriaceae</taxon>
        <taxon>Aquimarina</taxon>
    </lineage>
</organism>
<comment type="caution">
    <text evidence="1">The sequence shown here is derived from an EMBL/GenBank/DDBJ whole genome shotgun (WGS) entry which is preliminary data.</text>
</comment>
<dbReference type="OrthoDB" id="32195at2"/>
<keyword evidence="2" id="KW-1185">Reference proteome</keyword>
<sequence>MLYLNRNTRVNFIGISNQHANDNRPYLTQGRGGKEADFAYESISEFEKAKTYYFGTGKKTSTNKSQEGNDYYATPEPLGFKMVEWLNLEGGDCALEPSAGHGAIARFFPENTDNTFIEPSYTLSSKLAINVHGEVKVEDFESHHIVNKYDGIAMNPPFGSNGKLAMEHIEKAVKHLSHKDGARVIAIVPNGAAMQKRLDKYLLEESSVSMTHEIILPSVVFERAGTRITTKIIILQEHAYMPSRNVIDLSHIDDINVFFDEIETLTIDAD</sequence>
<evidence type="ECO:0000313" key="1">
    <source>
        <dbReference type="EMBL" id="TSE04354.1"/>
    </source>
</evidence>
<dbReference type="PROSITE" id="PS00092">
    <property type="entry name" value="N6_MTASE"/>
    <property type="match status" value="1"/>
</dbReference>
<dbReference type="Gene3D" id="3.40.50.150">
    <property type="entry name" value="Vaccinia Virus protein VP39"/>
    <property type="match status" value="1"/>
</dbReference>